<keyword evidence="1" id="KW-0175">Coiled coil</keyword>
<evidence type="ECO:0000256" key="1">
    <source>
        <dbReference type="SAM" id="Coils"/>
    </source>
</evidence>
<accession>A0A8K0R9J1</accession>
<sequence>MDRLIVKTDTVKQGLLECRLKLSTCKEDGKRDVRNKLVGMHETLHLVNDRLQQVTLEAQRLISASDDELREGDADLKPEICSIHTSVTAALVDLETASDKAIQAMELVMVYRTNVGDINQDINIHQRDVLEAYEDVIALSENVNQELLESKRQVEKARDEVQERNKEIERHATVIRELRSGIASKEKEVAGWNENIANARREAAEKEEKAWMGFGTAMLGVVLAVPTFGVSSVLIGAGGAYAAGNISDYKRLQAHVKSLNDEITGMKTKIAFEERQESELNIRKVQSQARLLSLECTLAQLVSNESRQQQEAIRVRGAQSDVSGLCGQAKLLLLDVEALEHDLQHVKETLSECTVALSQESAQLEIENSLMDRPQLRKANRERDFRRNRATLLRVLTAVDKTRAKMPQLLAGSESGLLEQPCTDSSGEGSTSGVSLFWIFLLWLLFDMAYTS</sequence>
<reference evidence="2" key="1">
    <citation type="journal article" date="2021" name="Nat. Commun.">
        <title>Genetic determinants of endophytism in the Arabidopsis root mycobiome.</title>
        <authorList>
            <person name="Mesny F."/>
            <person name="Miyauchi S."/>
            <person name="Thiergart T."/>
            <person name="Pickel B."/>
            <person name="Atanasova L."/>
            <person name="Karlsson M."/>
            <person name="Huettel B."/>
            <person name="Barry K.W."/>
            <person name="Haridas S."/>
            <person name="Chen C."/>
            <person name="Bauer D."/>
            <person name="Andreopoulos W."/>
            <person name="Pangilinan J."/>
            <person name="LaButti K."/>
            <person name="Riley R."/>
            <person name="Lipzen A."/>
            <person name="Clum A."/>
            <person name="Drula E."/>
            <person name="Henrissat B."/>
            <person name="Kohler A."/>
            <person name="Grigoriev I.V."/>
            <person name="Martin F.M."/>
            <person name="Hacquard S."/>
        </authorList>
    </citation>
    <scope>NUCLEOTIDE SEQUENCE</scope>
    <source>
        <strain evidence="2">MPI-SDFR-AT-0120</strain>
    </source>
</reference>
<dbReference type="OrthoDB" id="5407180at2759"/>
<feature type="coiled-coil region" evidence="1">
    <location>
        <begin position="140"/>
        <end position="209"/>
    </location>
</feature>
<name>A0A8K0R9J1_9PLEO</name>
<comment type="caution">
    <text evidence="2">The sequence shown here is derived from an EMBL/GenBank/DDBJ whole genome shotgun (WGS) entry which is preliminary data.</text>
</comment>
<feature type="coiled-coil region" evidence="1">
    <location>
        <begin position="249"/>
        <end position="276"/>
    </location>
</feature>
<evidence type="ECO:0000313" key="2">
    <source>
        <dbReference type="EMBL" id="KAH7088203.1"/>
    </source>
</evidence>
<keyword evidence="3" id="KW-1185">Reference proteome</keyword>
<dbReference type="EMBL" id="JAGMVJ010000008">
    <property type="protein sequence ID" value="KAH7088203.1"/>
    <property type="molecule type" value="Genomic_DNA"/>
</dbReference>
<dbReference type="SUPFAM" id="SSF58100">
    <property type="entry name" value="Bacterial hemolysins"/>
    <property type="match status" value="1"/>
</dbReference>
<dbReference type="Proteomes" id="UP000813461">
    <property type="component" value="Unassembled WGS sequence"/>
</dbReference>
<dbReference type="AlphaFoldDB" id="A0A8K0R9J1"/>
<protein>
    <submittedName>
        <fullName evidence="2">Uncharacterized protein</fullName>
    </submittedName>
</protein>
<evidence type="ECO:0000313" key="3">
    <source>
        <dbReference type="Proteomes" id="UP000813461"/>
    </source>
</evidence>
<organism evidence="2 3">
    <name type="scientific">Paraphoma chrysanthemicola</name>
    <dbReference type="NCBI Taxonomy" id="798071"/>
    <lineage>
        <taxon>Eukaryota</taxon>
        <taxon>Fungi</taxon>
        <taxon>Dikarya</taxon>
        <taxon>Ascomycota</taxon>
        <taxon>Pezizomycotina</taxon>
        <taxon>Dothideomycetes</taxon>
        <taxon>Pleosporomycetidae</taxon>
        <taxon>Pleosporales</taxon>
        <taxon>Pleosporineae</taxon>
        <taxon>Phaeosphaeriaceae</taxon>
        <taxon>Paraphoma</taxon>
    </lineage>
</organism>
<proteinExistence type="predicted"/>
<gene>
    <name evidence="2" type="ORF">FB567DRAFT_591616</name>
</gene>